<evidence type="ECO:0000256" key="8">
    <source>
        <dbReference type="ARBA" id="ARBA00022989"/>
    </source>
</evidence>
<evidence type="ECO:0000256" key="5">
    <source>
        <dbReference type="ARBA" id="ARBA00022679"/>
    </source>
</evidence>
<keyword evidence="11" id="KW-0294">Fucose metabolism</keyword>
<dbReference type="PIRSF" id="PIRSF009360">
    <property type="entry name" value="UCP009360"/>
    <property type="match status" value="1"/>
</dbReference>
<dbReference type="OrthoDB" id="2012966at2759"/>
<dbReference type="GO" id="GO:0016020">
    <property type="term" value="C:membrane"/>
    <property type="evidence" value="ECO:0007669"/>
    <property type="project" value="UniProtKB-SubCell"/>
</dbReference>
<dbReference type="InterPro" id="IPR024709">
    <property type="entry name" value="FucosylTrfase_pln"/>
</dbReference>
<keyword evidence="6" id="KW-0812">Transmembrane</keyword>
<keyword evidence="9" id="KW-0472">Membrane</keyword>
<dbReference type="FunFam" id="3.40.50.11350:FF:000011">
    <property type="entry name" value="O-fucosyltransferase 28"/>
    <property type="match status" value="1"/>
</dbReference>
<evidence type="ECO:0000256" key="10">
    <source>
        <dbReference type="ARBA" id="ARBA00023180"/>
    </source>
</evidence>
<evidence type="ECO:0000256" key="2">
    <source>
        <dbReference type="ARBA" id="ARBA00004881"/>
    </source>
</evidence>
<evidence type="ECO:0000256" key="13">
    <source>
        <dbReference type="ARBA" id="ARBA00030350"/>
    </source>
</evidence>
<keyword evidence="8" id="KW-1133">Transmembrane helix</keyword>
<reference evidence="15" key="1">
    <citation type="submission" date="2019-11" db="EMBL/GenBank/DDBJ databases">
        <authorList>
            <person name="Liu Y."/>
            <person name="Hou J."/>
            <person name="Li T.-Q."/>
            <person name="Guan C.-H."/>
            <person name="Wu X."/>
            <person name="Wu H.-Z."/>
            <person name="Ling F."/>
            <person name="Zhang R."/>
            <person name="Shi X.-G."/>
            <person name="Ren J.-P."/>
            <person name="Chen E.-F."/>
            <person name="Sun J.-M."/>
        </authorList>
    </citation>
    <scope>NUCLEOTIDE SEQUENCE</scope>
    <source>
        <strain evidence="15">Adult_tree_wgs_1</strain>
        <tissue evidence="15">Leaves</tissue>
    </source>
</reference>
<evidence type="ECO:0000256" key="9">
    <source>
        <dbReference type="ARBA" id="ARBA00023136"/>
    </source>
</evidence>
<comment type="pathway">
    <text evidence="2">Glycan metabolism.</text>
</comment>
<dbReference type="Pfam" id="PF10250">
    <property type="entry name" value="O-FucT"/>
    <property type="match status" value="1"/>
</dbReference>
<organism evidence="15 16">
    <name type="scientific">Rhododendron simsii</name>
    <name type="common">Sims's rhododendron</name>
    <dbReference type="NCBI Taxonomy" id="118357"/>
    <lineage>
        <taxon>Eukaryota</taxon>
        <taxon>Viridiplantae</taxon>
        <taxon>Streptophyta</taxon>
        <taxon>Embryophyta</taxon>
        <taxon>Tracheophyta</taxon>
        <taxon>Spermatophyta</taxon>
        <taxon>Magnoliopsida</taxon>
        <taxon>eudicotyledons</taxon>
        <taxon>Gunneridae</taxon>
        <taxon>Pentapetalae</taxon>
        <taxon>asterids</taxon>
        <taxon>Ericales</taxon>
        <taxon>Ericaceae</taxon>
        <taxon>Ericoideae</taxon>
        <taxon>Rhodoreae</taxon>
        <taxon>Rhododendron</taxon>
    </lineage>
</organism>
<evidence type="ECO:0000256" key="3">
    <source>
        <dbReference type="ARBA" id="ARBA00007737"/>
    </source>
</evidence>
<name>A0A834GQU3_RHOSS</name>
<protein>
    <recommendedName>
        <fullName evidence="13">O-fucosyltransferase family protein</fullName>
    </recommendedName>
</protein>
<evidence type="ECO:0000256" key="14">
    <source>
        <dbReference type="SAM" id="MobiDB-lite"/>
    </source>
</evidence>
<dbReference type="InterPro" id="IPR019378">
    <property type="entry name" value="GDP-Fuc_O-FucTrfase"/>
</dbReference>
<comment type="caution">
    <text evidence="15">The sequence shown here is derived from an EMBL/GenBank/DDBJ whole genome shotgun (WGS) entry which is preliminary data.</text>
</comment>
<dbReference type="EMBL" id="WJXA01000007">
    <property type="protein sequence ID" value="KAF7138609.1"/>
    <property type="molecule type" value="Genomic_DNA"/>
</dbReference>
<keyword evidence="10" id="KW-0325">Glycoprotein</keyword>
<dbReference type="GO" id="GO:0005737">
    <property type="term" value="C:cytoplasm"/>
    <property type="evidence" value="ECO:0007669"/>
    <property type="project" value="TreeGrafter"/>
</dbReference>
<keyword evidence="5" id="KW-0808">Transferase</keyword>
<evidence type="ECO:0000256" key="6">
    <source>
        <dbReference type="ARBA" id="ARBA00022692"/>
    </source>
</evidence>
<keyword evidence="12" id="KW-0119">Carbohydrate metabolism</keyword>
<comment type="subcellular location">
    <subcellularLocation>
        <location evidence="1">Membrane</location>
        <topology evidence="1">Single-pass type II membrane protein</topology>
    </subcellularLocation>
</comment>
<dbReference type="PANTHER" id="PTHR31741:SF1">
    <property type="entry name" value="O-FUCOSYLTRANSFERASE 7"/>
    <property type="match status" value="1"/>
</dbReference>
<feature type="region of interest" description="Disordered" evidence="14">
    <location>
        <begin position="416"/>
        <end position="436"/>
    </location>
</feature>
<keyword evidence="16" id="KW-1185">Reference proteome</keyword>
<feature type="compositionally biased region" description="Basic residues" evidence="14">
    <location>
        <begin position="416"/>
        <end position="428"/>
    </location>
</feature>
<dbReference type="PANTHER" id="PTHR31741">
    <property type="entry name" value="OS02G0726500 PROTEIN-RELATED"/>
    <property type="match status" value="1"/>
</dbReference>
<sequence length="464" mass="52846">MQQEIGYEKLGGERSLKIELVPRPPHLSRTPLPACKLDGAATVLELDKLWKPPPNRDYVPCVEPSRTYSCKEVLILLPFICDMVAVARLINATLVIPELDKRSFWQDTSNFSDVFDEDHFISSLANDVSIIKKLPKELENATRAVKHFRSWSGIDYYQDEIASMWTDYQVIRAAKSDSRLANNDLPPEIQKLRCRACYEALRFSPRIEAMGKLLVDRMRSYGPYIALHLRYEKDMLAFSGCTHDLSPEEADELKTIRENTAYWKVKDINSTEQRAKGYCPLTPKEIGIFLTALRFPSNTPIYIAAGEIYGGDSRVVDLQSRYPLLRNKEKLASAEELEPFINHASQMAALDFIVSVESDIFIPSYSGNMARAVEVLKALLFYFFIFRKALVHLVDKIQRGSLKEGKKVSTHIAEIHKRRQGSPRKRKGPISGTKGTDRFRSEEAFYVNPLPDCLCQKETSTVIL</sequence>
<keyword evidence="7" id="KW-0735">Signal-anchor</keyword>
<accession>A0A834GQU3</accession>
<evidence type="ECO:0000256" key="11">
    <source>
        <dbReference type="ARBA" id="ARBA00023253"/>
    </source>
</evidence>
<evidence type="ECO:0000256" key="1">
    <source>
        <dbReference type="ARBA" id="ARBA00004606"/>
    </source>
</evidence>
<dbReference type="GO" id="GO:0016757">
    <property type="term" value="F:glycosyltransferase activity"/>
    <property type="evidence" value="ECO:0007669"/>
    <property type="project" value="UniProtKB-KW"/>
</dbReference>
<dbReference type="CDD" id="cd11299">
    <property type="entry name" value="O-FucT_plant"/>
    <property type="match status" value="1"/>
</dbReference>
<evidence type="ECO:0000256" key="4">
    <source>
        <dbReference type="ARBA" id="ARBA00022676"/>
    </source>
</evidence>
<evidence type="ECO:0000256" key="7">
    <source>
        <dbReference type="ARBA" id="ARBA00022968"/>
    </source>
</evidence>
<evidence type="ECO:0000313" key="15">
    <source>
        <dbReference type="EMBL" id="KAF7138609.1"/>
    </source>
</evidence>
<dbReference type="Proteomes" id="UP000626092">
    <property type="component" value="Unassembled WGS sequence"/>
</dbReference>
<evidence type="ECO:0000256" key="12">
    <source>
        <dbReference type="ARBA" id="ARBA00023277"/>
    </source>
</evidence>
<proteinExistence type="inferred from homology"/>
<comment type="similarity">
    <text evidence="3">Belongs to the glycosyltransferase GT106 family.</text>
</comment>
<evidence type="ECO:0000313" key="16">
    <source>
        <dbReference type="Proteomes" id="UP000626092"/>
    </source>
</evidence>
<dbReference type="GO" id="GO:0006004">
    <property type="term" value="P:fucose metabolic process"/>
    <property type="evidence" value="ECO:0007669"/>
    <property type="project" value="UniProtKB-KW"/>
</dbReference>
<dbReference type="AlphaFoldDB" id="A0A834GQU3"/>
<keyword evidence="4" id="KW-0328">Glycosyltransferase</keyword>
<gene>
    <name evidence="15" type="ORF">RHSIM_Rhsim07G0205100</name>
</gene>